<feature type="transmembrane region" description="Helical" evidence="5">
    <location>
        <begin position="119"/>
        <end position="138"/>
    </location>
</feature>
<dbReference type="GO" id="GO:0016020">
    <property type="term" value="C:membrane"/>
    <property type="evidence" value="ECO:0007669"/>
    <property type="project" value="UniProtKB-SubCell"/>
</dbReference>
<keyword evidence="4 5" id="KW-0472">Membrane</keyword>
<dbReference type="AlphaFoldDB" id="A0AA39FW08"/>
<feature type="transmembrane region" description="Helical" evidence="5">
    <location>
        <begin position="292"/>
        <end position="320"/>
    </location>
</feature>
<keyword evidence="3 5" id="KW-1133">Transmembrane helix</keyword>
<feature type="transmembrane region" description="Helical" evidence="5">
    <location>
        <begin position="144"/>
        <end position="167"/>
    </location>
</feature>
<evidence type="ECO:0000256" key="1">
    <source>
        <dbReference type="ARBA" id="ARBA00004141"/>
    </source>
</evidence>
<evidence type="ECO:0000313" key="8">
    <source>
        <dbReference type="Proteomes" id="UP001168990"/>
    </source>
</evidence>
<dbReference type="GO" id="GO:0007166">
    <property type="term" value="P:cell surface receptor signaling pathway"/>
    <property type="evidence" value="ECO:0007669"/>
    <property type="project" value="InterPro"/>
</dbReference>
<evidence type="ECO:0000256" key="2">
    <source>
        <dbReference type="ARBA" id="ARBA00022692"/>
    </source>
</evidence>
<reference evidence="7" key="1">
    <citation type="journal article" date="2023" name="bioRxiv">
        <title>Scaffold-level genome assemblies of two parasitoid biocontrol wasps reveal the parthenogenesis mechanism and an associated novel virus.</title>
        <authorList>
            <person name="Inwood S."/>
            <person name="Skelly J."/>
            <person name="Guhlin J."/>
            <person name="Harrop T."/>
            <person name="Goldson S."/>
            <person name="Dearden P."/>
        </authorList>
    </citation>
    <scope>NUCLEOTIDE SEQUENCE</scope>
    <source>
        <strain evidence="7">Irish</strain>
        <tissue evidence="7">Whole body</tissue>
    </source>
</reference>
<feature type="domain" description="G-protein coupled receptors family 2 profile 2" evidence="6">
    <location>
        <begin position="137"/>
        <end position="311"/>
    </location>
</feature>
<feature type="transmembrane region" description="Helical" evidence="5">
    <location>
        <begin position="196"/>
        <end position="222"/>
    </location>
</feature>
<accession>A0AA39FW08</accession>
<evidence type="ECO:0000256" key="3">
    <source>
        <dbReference type="ARBA" id="ARBA00022989"/>
    </source>
</evidence>
<sequence>MALTMNKGSVTCGTTVKMEVRFFHHRIFLIILLLSLMVSCNGKVLFNNTTNGTTNKLAKCSDQHSTILNLGAVVFWGAQTYMSTNIAHVVLCIVVVGIYICVPGLRCGLHNRAVVRHNICVMMHGIVLQILGICELVNCQINNYLMIFLWLCAQYFTIAAVFWLNVISYNMTLSITRFRWIPGNIKRNNPDEDRRLFSYGLFAWGGSMAPTLLAGLCDYIPGVPQDFLLKPNYVNFRNGQNLIVNMYFFAVPTFTLLLNNILFVYTTYRIIKIQRSTQIATRNKTNLLKKKYFLFLRLYLLMGAPWFFGMLLACFNKLIILKTCRLIQPSLWLLILATHPAVVKKIKQWFMCHDYRQRNIFTINPYPLPPEDVGRQQLRVETRNARLEYKNTIPS</sequence>
<dbReference type="PROSITE" id="PS50261">
    <property type="entry name" value="G_PROTEIN_RECEP_F2_4"/>
    <property type="match status" value="1"/>
</dbReference>
<feature type="transmembrane region" description="Helical" evidence="5">
    <location>
        <begin position="242"/>
        <end position="271"/>
    </location>
</feature>
<dbReference type="Proteomes" id="UP001168990">
    <property type="component" value="Unassembled WGS sequence"/>
</dbReference>
<protein>
    <recommendedName>
        <fullName evidence="6">G-protein coupled receptors family 2 profile 2 domain-containing protein</fullName>
    </recommendedName>
</protein>
<evidence type="ECO:0000313" key="7">
    <source>
        <dbReference type="EMBL" id="KAK0176495.1"/>
    </source>
</evidence>
<comment type="subcellular location">
    <subcellularLocation>
        <location evidence="1">Membrane</location>
        <topology evidence="1">Multi-pass membrane protein</topology>
    </subcellularLocation>
</comment>
<evidence type="ECO:0000256" key="4">
    <source>
        <dbReference type="ARBA" id="ARBA00023136"/>
    </source>
</evidence>
<organism evidence="7 8">
    <name type="scientific">Microctonus aethiopoides</name>
    <dbReference type="NCBI Taxonomy" id="144406"/>
    <lineage>
        <taxon>Eukaryota</taxon>
        <taxon>Metazoa</taxon>
        <taxon>Ecdysozoa</taxon>
        <taxon>Arthropoda</taxon>
        <taxon>Hexapoda</taxon>
        <taxon>Insecta</taxon>
        <taxon>Pterygota</taxon>
        <taxon>Neoptera</taxon>
        <taxon>Endopterygota</taxon>
        <taxon>Hymenoptera</taxon>
        <taxon>Apocrita</taxon>
        <taxon>Ichneumonoidea</taxon>
        <taxon>Braconidae</taxon>
        <taxon>Euphorinae</taxon>
        <taxon>Microctonus</taxon>
    </lineage>
</organism>
<dbReference type="PANTHER" id="PTHR46953">
    <property type="entry name" value="G-PROTEIN COUPLED RECEPTOR MTH-LIKE 1-RELATED"/>
    <property type="match status" value="1"/>
</dbReference>
<evidence type="ECO:0000259" key="6">
    <source>
        <dbReference type="PROSITE" id="PS50261"/>
    </source>
</evidence>
<dbReference type="GO" id="GO:0004888">
    <property type="term" value="F:transmembrane signaling receptor activity"/>
    <property type="evidence" value="ECO:0007669"/>
    <property type="project" value="InterPro"/>
</dbReference>
<name>A0AA39FW08_9HYME</name>
<comment type="caution">
    <text evidence="7">The sequence shown here is derived from an EMBL/GenBank/DDBJ whole genome shotgun (WGS) entry which is preliminary data.</text>
</comment>
<reference evidence="7" key="2">
    <citation type="submission" date="2023-03" db="EMBL/GenBank/DDBJ databases">
        <authorList>
            <person name="Inwood S.N."/>
            <person name="Skelly J.G."/>
            <person name="Guhlin J."/>
            <person name="Harrop T.W.R."/>
            <person name="Goldson S.G."/>
            <person name="Dearden P.K."/>
        </authorList>
    </citation>
    <scope>NUCLEOTIDE SEQUENCE</scope>
    <source>
        <strain evidence="7">Irish</strain>
        <tissue evidence="7">Whole body</tissue>
    </source>
</reference>
<keyword evidence="8" id="KW-1185">Reference proteome</keyword>
<dbReference type="InterPro" id="IPR017981">
    <property type="entry name" value="GPCR_2-like_7TM"/>
</dbReference>
<dbReference type="InterPro" id="IPR052808">
    <property type="entry name" value="GPCR_Mth-like"/>
</dbReference>
<keyword evidence="2 5" id="KW-0812">Transmembrane</keyword>
<gene>
    <name evidence="7" type="ORF">PV328_000626</name>
</gene>
<feature type="transmembrane region" description="Helical" evidence="5">
    <location>
        <begin position="27"/>
        <end position="46"/>
    </location>
</feature>
<dbReference type="Gene3D" id="1.20.1070.10">
    <property type="entry name" value="Rhodopsin 7-helix transmembrane proteins"/>
    <property type="match status" value="1"/>
</dbReference>
<feature type="transmembrane region" description="Helical" evidence="5">
    <location>
        <begin position="86"/>
        <end position="107"/>
    </location>
</feature>
<evidence type="ECO:0000256" key="5">
    <source>
        <dbReference type="SAM" id="Phobius"/>
    </source>
</evidence>
<proteinExistence type="predicted"/>
<dbReference type="EMBL" id="JAQQBS010000001">
    <property type="protein sequence ID" value="KAK0176495.1"/>
    <property type="molecule type" value="Genomic_DNA"/>
</dbReference>
<dbReference type="PANTHER" id="PTHR46953:SF1">
    <property type="entry name" value="G-PROTEIN COUPLED RECEPTOR MTH-LIKE 1-RELATED"/>
    <property type="match status" value="1"/>
</dbReference>